<accession>A0A4P9WSZ0</accession>
<evidence type="ECO:0000256" key="1">
    <source>
        <dbReference type="SAM" id="MobiDB-lite"/>
    </source>
</evidence>
<proteinExistence type="predicted"/>
<sequence>MRKVEKTKCVTELLKMSNRDILKAIVRAVLCTEDVINRQKAASEYLPLMPEEEESELGGGESELREDESELREEELQLGEGESEVGEEEPGLGEEESELGGM</sequence>
<keyword evidence="3" id="KW-1185">Reference proteome</keyword>
<reference evidence="3" key="1">
    <citation type="journal article" date="2018" name="Nat. Microbiol.">
        <title>Leveraging single-cell genomics to expand the fungal tree of life.</title>
        <authorList>
            <person name="Ahrendt S.R."/>
            <person name="Quandt C.A."/>
            <person name="Ciobanu D."/>
            <person name="Clum A."/>
            <person name="Salamov A."/>
            <person name="Andreopoulos B."/>
            <person name="Cheng J.F."/>
            <person name="Woyke T."/>
            <person name="Pelin A."/>
            <person name="Henrissat B."/>
            <person name="Reynolds N.K."/>
            <person name="Benny G.L."/>
            <person name="Smith M.E."/>
            <person name="James T.Y."/>
            <person name="Grigoriev I.V."/>
        </authorList>
    </citation>
    <scope>NUCLEOTIDE SEQUENCE [LARGE SCALE GENOMIC DNA]</scope>
</reference>
<protein>
    <submittedName>
        <fullName evidence="2">Uncharacterized protein</fullName>
    </submittedName>
</protein>
<dbReference type="AlphaFoldDB" id="A0A4P9WSZ0"/>
<name>A0A4P9WSZ0_9FUNG</name>
<gene>
    <name evidence="2" type="ORF">BDK51DRAFT_27755</name>
</gene>
<evidence type="ECO:0000313" key="3">
    <source>
        <dbReference type="Proteomes" id="UP000269721"/>
    </source>
</evidence>
<dbReference type="Proteomes" id="UP000269721">
    <property type="component" value="Unassembled WGS sequence"/>
</dbReference>
<feature type="region of interest" description="Disordered" evidence="1">
    <location>
        <begin position="42"/>
        <end position="102"/>
    </location>
</feature>
<dbReference type="EMBL" id="KZ993989">
    <property type="protein sequence ID" value="RKO94156.1"/>
    <property type="molecule type" value="Genomic_DNA"/>
</dbReference>
<feature type="compositionally biased region" description="Acidic residues" evidence="1">
    <location>
        <begin position="64"/>
        <end position="102"/>
    </location>
</feature>
<organism evidence="2 3">
    <name type="scientific">Blyttiomyces helicus</name>
    <dbReference type="NCBI Taxonomy" id="388810"/>
    <lineage>
        <taxon>Eukaryota</taxon>
        <taxon>Fungi</taxon>
        <taxon>Fungi incertae sedis</taxon>
        <taxon>Chytridiomycota</taxon>
        <taxon>Chytridiomycota incertae sedis</taxon>
        <taxon>Chytridiomycetes</taxon>
        <taxon>Chytridiomycetes incertae sedis</taxon>
        <taxon>Blyttiomyces</taxon>
    </lineage>
</organism>
<evidence type="ECO:0000313" key="2">
    <source>
        <dbReference type="EMBL" id="RKO94156.1"/>
    </source>
</evidence>